<keyword evidence="2" id="KW-1185">Reference proteome</keyword>
<sequence>MSVRSLSVVFLIPKSILSIKCIRKIIFLTIMLNLLLQYFNLLMQIKKIFFLILLKFDNIKSLKKKAKR</sequence>
<evidence type="ECO:0000313" key="2">
    <source>
        <dbReference type="Proteomes" id="UP000276133"/>
    </source>
</evidence>
<dbReference type="EMBL" id="REGN01000828">
    <property type="protein sequence ID" value="RNA38753.1"/>
    <property type="molecule type" value="Genomic_DNA"/>
</dbReference>
<reference evidence="1 2" key="1">
    <citation type="journal article" date="2018" name="Sci. Rep.">
        <title>Genomic signatures of local adaptation to the degree of environmental predictability in rotifers.</title>
        <authorList>
            <person name="Franch-Gras L."/>
            <person name="Hahn C."/>
            <person name="Garcia-Roger E.M."/>
            <person name="Carmona M.J."/>
            <person name="Serra M."/>
            <person name="Gomez A."/>
        </authorList>
    </citation>
    <scope>NUCLEOTIDE SEQUENCE [LARGE SCALE GENOMIC DNA]</scope>
    <source>
        <strain evidence="1">HYR1</strain>
    </source>
</reference>
<dbReference type="AlphaFoldDB" id="A0A3M7SSI7"/>
<accession>A0A3M7SSI7</accession>
<evidence type="ECO:0000313" key="1">
    <source>
        <dbReference type="EMBL" id="RNA38753.1"/>
    </source>
</evidence>
<name>A0A3M7SSI7_BRAPC</name>
<protein>
    <submittedName>
        <fullName evidence="1">Uncharacterized protein</fullName>
    </submittedName>
</protein>
<comment type="caution">
    <text evidence="1">The sequence shown here is derived from an EMBL/GenBank/DDBJ whole genome shotgun (WGS) entry which is preliminary data.</text>
</comment>
<organism evidence="1 2">
    <name type="scientific">Brachionus plicatilis</name>
    <name type="common">Marine rotifer</name>
    <name type="synonym">Brachionus muelleri</name>
    <dbReference type="NCBI Taxonomy" id="10195"/>
    <lineage>
        <taxon>Eukaryota</taxon>
        <taxon>Metazoa</taxon>
        <taxon>Spiralia</taxon>
        <taxon>Gnathifera</taxon>
        <taxon>Rotifera</taxon>
        <taxon>Eurotatoria</taxon>
        <taxon>Monogononta</taxon>
        <taxon>Pseudotrocha</taxon>
        <taxon>Ploima</taxon>
        <taxon>Brachionidae</taxon>
        <taxon>Brachionus</taxon>
    </lineage>
</organism>
<dbReference type="Proteomes" id="UP000276133">
    <property type="component" value="Unassembled WGS sequence"/>
</dbReference>
<gene>
    <name evidence="1" type="ORF">BpHYR1_037107</name>
</gene>
<proteinExistence type="predicted"/>